<dbReference type="SUPFAM" id="SSF56529">
    <property type="entry name" value="FAH"/>
    <property type="match status" value="1"/>
</dbReference>
<evidence type="ECO:0008006" key="5">
    <source>
        <dbReference type="Google" id="ProtNLM"/>
    </source>
</evidence>
<dbReference type="InterPro" id="IPR050772">
    <property type="entry name" value="Hydratase-Decarb/MhpD_sf"/>
</dbReference>
<dbReference type="InterPro" id="IPR036663">
    <property type="entry name" value="Fumarylacetoacetase_C_sf"/>
</dbReference>
<name>E7RZP4_9BURK</name>
<dbReference type="AlphaFoldDB" id="E7RZP4"/>
<reference evidence="3 4" key="1">
    <citation type="submission" date="2010-12" db="EMBL/GenBank/DDBJ databases">
        <authorList>
            <person name="Muzny D."/>
            <person name="Qin X."/>
            <person name="Deng J."/>
            <person name="Jiang H."/>
            <person name="Liu Y."/>
            <person name="Qu J."/>
            <person name="Song X.-Z."/>
            <person name="Zhang L."/>
            <person name="Thornton R."/>
            <person name="Coyle M."/>
            <person name="Francisco L."/>
            <person name="Jackson L."/>
            <person name="Javaid M."/>
            <person name="Korchina V."/>
            <person name="Kovar C."/>
            <person name="Mata R."/>
            <person name="Mathew T."/>
            <person name="Ngo R."/>
            <person name="Nguyen L."/>
            <person name="Nguyen N."/>
            <person name="Okwuonu G."/>
            <person name="Ongeri F."/>
            <person name="Pham C."/>
            <person name="Simmons D."/>
            <person name="Wilczek-Boney K."/>
            <person name="Hale W."/>
            <person name="Jakkamsetti A."/>
            <person name="Pham P."/>
            <person name="Ruth R."/>
            <person name="San Lucas F."/>
            <person name="Warren J."/>
            <person name="Zhang J."/>
            <person name="Zhao Z."/>
            <person name="Zhou C."/>
            <person name="Zhu D."/>
            <person name="Lee S."/>
            <person name="Bess C."/>
            <person name="Blankenburg K."/>
            <person name="Forbes L."/>
            <person name="Fu Q."/>
            <person name="Gubbala S."/>
            <person name="Hirani K."/>
            <person name="Jayaseelan J.C."/>
            <person name="Lara F."/>
            <person name="Munidasa M."/>
            <person name="Palculict T."/>
            <person name="Patil S."/>
            <person name="Pu L.-L."/>
            <person name="Saada N."/>
            <person name="Tang L."/>
            <person name="Weissenberger G."/>
            <person name="Zhu Y."/>
            <person name="Hemphill L."/>
            <person name="Shang Y."/>
            <person name="Youmans B."/>
            <person name="Ayvaz T."/>
            <person name="Ross M."/>
            <person name="Santibanez J."/>
            <person name="Aqrawi P."/>
            <person name="Gross S."/>
            <person name="Joshi V."/>
            <person name="Fowler G."/>
            <person name="Nazareth L."/>
            <person name="Reid J."/>
            <person name="Worley K."/>
            <person name="Petrosino J."/>
            <person name="Highlander S."/>
            <person name="Gibbs R."/>
        </authorList>
    </citation>
    <scope>NUCLEOTIDE SEQUENCE [LARGE SCALE GENOMIC DNA]</scope>
    <source>
        <strain evidence="3 4">ATCC 51599</strain>
    </source>
</reference>
<evidence type="ECO:0000313" key="3">
    <source>
        <dbReference type="EMBL" id="EFV94043.1"/>
    </source>
</evidence>
<dbReference type="Proteomes" id="UP000011021">
    <property type="component" value="Unassembled WGS sequence"/>
</dbReference>
<dbReference type="PANTHER" id="PTHR30143:SF0">
    <property type="entry name" value="2-KETO-4-PENTENOATE HYDRATASE"/>
    <property type="match status" value="1"/>
</dbReference>
<feature type="compositionally biased region" description="Polar residues" evidence="1">
    <location>
        <begin position="28"/>
        <end position="37"/>
    </location>
</feature>
<evidence type="ECO:0000256" key="2">
    <source>
        <dbReference type="SAM" id="SignalP"/>
    </source>
</evidence>
<dbReference type="Gene3D" id="3.90.850.10">
    <property type="entry name" value="Fumarylacetoacetase-like, C-terminal domain"/>
    <property type="match status" value="1"/>
</dbReference>
<dbReference type="STRING" id="887898.HMPREF0551_2158"/>
<keyword evidence="2" id="KW-0732">Signal</keyword>
<dbReference type="PANTHER" id="PTHR30143">
    <property type="entry name" value="ACID HYDRATASE"/>
    <property type="match status" value="1"/>
</dbReference>
<dbReference type="eggNOG" id="COG3971">
    <property type="taxonomic scope" value="Bacteria"/>
</dbReference>
<accession>E7RZP4</accession>
<evidence type="ECO:0000313" key="4">
    <source>
        <dbReference type="Proteomes" id="UP000011021"/>
    </source>
</evidence>
<dbReference type="HOGENOM" id="CLU_060136_2_0_4"/>
<feature type="region of interest" description="Disordered" evidence="1">
    <location>
        <begin position="28"/>
        <end position="52"/>
    </location>
</feature>
<dbReference type="GO" id="GO:0005737">
    <property type="term" value="C:cytoplasm"/>
    <property type="evidence" value="ECO:0007669"/>
    <property type="project" value="TreeGrafter"/>
</dbReference>
<comment type="caution">
    <text evidence="3">The sequence shown here is derived from an EMBL/GenBank/DDBJ whole genome shotgun (WGS) entry which is preliminary data.</text>
</comment>
<proteinExistence type="predicted"/>
<dbReference type="EMBL" id="AEQP01000022">
    <property type="protein sequence ID" value="EFV94043.1"/>
    <property type="molecule type" value="Genomic_DNA"/>
</dbReference>
<dbReference type="GO" id="GO:0008684">
    <property type="term" value="F:2-oxopent-4-enoate hydratase activity"/>
    <property type="evidence" value="ECO:0007669"/>
    <property type="project" value="TreeGrafter"/>
</dbReference>
<organism evidence="3 4">
    <name type="scientific">Lautropia mirabilis ATCC 51599</name>
    <dbReference type="NCBI Taxonomy" id="887898"/>
    <lineage>
        <taxon>Bacteria</taxon>
        <taxon>Pseudomonadati</taxon>
        <taxon>Pseudomonadota</taxon>
        <taxon>Betaproteobacteria</taxon>
        <taxon>Burkholderiales</taxon>
        <taxon>Burkholderiaceae</taxon>
        <taxon>Lautropia</taxon>
    </lineage>
</organism>
<dbReference type="RefSeq" id="WP_005674554.1">
    <property type="nucleotide sequence ID" value="NZ_CP146288.1"/>
</dbReference>
<keyword evidence="4" id="KW-1185">Reference proteome</keyword>
<dbReference type="PROSITE" id="PS51257">
    <property type="entry name" value="PROKAR_LIPOPROTEIN"/>
    <property type="match status" value="1"/>
</dbReference>
<evidence type="ECO:0000256" key="1">
    <source>
        <dbReference type="SAM" id="MobiDB-lite"/>
    </source>
</evidence>
<feature type="chain" id="PRO_5003221706" description="Hydratase/decarboxylase" evidence="2">
    <location>
        <begin position="26"/>
        <end position="336"/>
    </location>
</feature>
<protein>
    <recommendedName>
        <fullName evidence="5">Hydratase/decarboxylase</fullName>
    </recommendedName>
</protein>
<gene>
    <name evidence="3" type="ORF">HMPREF0551_2158</name>
</gene>
<sequence>MSASRRSFCLIPGVLALMLSGCASLSEPVQQPPQTAGMSVPSPAAEREKAEAEREAVEYQTQVAQMRIAGNFCADERKLTEYAYLYLKRQPLPLPPRALSMEQARCASRTFLKGIIPSAGRIVGYKSEQMPMIGEDGQQKMVAVRGNLLERMLLPNGVALSASRYATQPRMEADMVVVVRSAAIHDAQTPREVLASLSAIIPFIELPDLAYQDYAQMNAADATVVNANARFGVLGTPIPINVDQEMVDQLAEMTVRLTDKDGNELEAVKGSSLQGNPLNAVLWQIQDLEKAGIRLRPGDILSLGAFGKRFTPEAGKSYRMSYEGLPGNPSVIVNFR</sequence>
<feature type="signal peptide" evidence="2">
    <location>
        <begin position="1"/>
        <end position="25"/>
    </location>
</feature>